<reference evidence="2" key="1">
    <citation type="journal article" date="2018" name="Front. Microbiol.">
        <title>Genome-Based Analysis Reveals the Taxonomy and Diversity of the Family Idiomarinaceae.</title>
        <authorList>
            <person name="Liu Y."/>
            <person name="Lai Q."/>
            <person name="Shao Z."/>
        </authorList>
    </citation>
    <scope>NUCLEOTIDE SEQUENCE [LARGE SCALE GENOMIC DNA]</scope>
    <source>
        <strain evidence="2">AIS</strain>
    </source>
</reference>
<comment type="caution">
    <text evidence="1">The sequence shown here is derived from an EMBL/GenBank/DDBJ whole genome shotgun (WGS) entry which is preliminary data.</text>
</comment>
<proteinExistence type="predicted"/>
<dbReference type="EMBL" id="PIPP01000002">
    <property type="protein sequence ID" value="RUO37770.1"/>
    <property type="molecule type" value="Genomic_DNA"/>
</dbReference>
<keyword evidence="2" id="KW-1185">Reference proteome</keyword>
<accession>A0A432WVH0</accession>
<dbReference type="Proteomes" id="UP000286934">
    <property type="component" value="Unassembled WGS sequence"/>
</dbReference>
<dbReference type="OrthoDB" id="9817151at2"/>
<name>A0A432WVH0_9GAMM</name>
<organism evidence="1 2">
    <name type="scientific">Aliidiomarina shirensis</name>
    <dbReference type="NCBI Taxonomy" id="1048642"/>
    <lineage>
        <taxon>Bacteria</taxon>
        <taxon>Pseudomonadati</taxon>
        <taxon>Pseudomonadota</taxon>
        <taxon>Gammaproteobacteria</taxon>
        <taxon>Alteromonadales</taxon>
        <taxon>Idiomarinaceae</taxon>
        <taxon>Aliidiomarina</taxon>
    </lineage>
</organism>
<sequence length="399" mass="44270">MNIVLKNKNIVQKLELLMKCASKFSESKTDIDHKIALHFNSVEKSVTCSTHILAKPAQAKFAEFVYTPTRVSKNFSIELSALSLYIAAKKLSDADFLDIEIDFNKTTLHLFGATSIEPDLVTEEQLFQRIKSKARYNQRFTLLDNTAPYDLDYDSVIGYSRKINRQDALAMGGAIKILNALTLVRTATIAVEANAIYAAYFYSALSNAIDDSKALAVFNYESFNVLSILAGRFTQRDDAEPELVISNKWVLLRLGHFVVKLQTMDMGQAPQMMSPKHLQYGAVAFSPKSALQALDDVDICETSNDNRLVIMPVSDDELGIALLTEKATSAESAFKVNCAFSAIKQKVAVPHQLLVEAINFLALDEVAFIFGLETTSSSAICISNEAKTRYALVVRYNQI</sequence>
<evidence type="ECO:0000313" key="1">
    <source>
        <dbReference type="EMBL" id="RUO37770.1"/>
    </source>
</evidence>
<dbReference type="RefSeq" id="WP_126807280.1">
    <property type="nucleotide sequence ID" value="NZ_PIPP01000002.1"/>
</dbReference>
<protein>
    <submittedName>
        <fullName evidence="1">Uncharacterized protein</fullName>
    </submittedName>
</protein>
<evidence type="ECO:0000313" key="2">
    <source>
        <dbReference type="Proteomes" id="UP000286934"/>
    </source>
</evidence>
<gene>
    <name evidence="1" type="ORF">CWE13_07440</name>
</gene>
<dbReference type="AlphaFoldDB" id="A0A432WVH0"/>